<evidence type="ECO:0000313" key="2">
    <source>
        <dbReference type="EMBL" id="AWX69662.1"/>
    </source>
</evidence>
<keyword evidence="1" id="KW-1133">Transmembrane helix</keyword>
<evidence type="ECO:0000256" key="1">
    <source>
        <dbReference type="SAM" id="Phobius"/>
    </source>
</evidence>
<accession>A0A2Z4NDJ3</accession>
<dbReference type="Proteomes" id="UP000250218">
    <property type="component" value="Chromosome"/>
</dbReference>
<keyword evidence="1" id="KW-0472">Membrane</keyword>
<keyword evidence="1" id="KW-0812">Transmembrane</keyword>
<sequence>MNSSYFSFTNDLSFNKTPNKKSQLVLNILSFIFIVLFGITNIVFGLKKYLFFKGNIHRNNTFVELIPWMAISLIAIVVLLFIGLLNYVFKTNDKNSINKFNTRRINVFVFLAFSTFLLAFIMVIFPAPINNELLEIF</sequence>
<reference evidence="3" key="1">
    <citation type="submission" date="2018-06" db="EMBL/GenBank/DDBJ databases">
        <title>Complete genome sequences of Mycoplasma anatis, M. anseris and M. cloacale type strains.</title>
        <authorList>
            <person name="Grozner D."/>
            <person name="Forro B."/>
            <person name="Sulyok K.M."/>
            <person name="Marton S."/>
            <person name="Kreizinger Z."/>
            <person name="Banyai K."/>
            <person name="Gyuranecz M."/>
        </authorList>
    </citation>
    <scope>NUCLEOTIDE SEQUENCE [LARGE SCALE GENOMIC DNA]</scope>
    <source>
        <strain evidence="3">ATCC 49234</strain>
    </source>
</reference>
<feature type="transmembrane region" description="Helical" evidence="1">
    <location>
        <begin position="107"/>
        <end position="129"/>
    </location>
</feature>
<name>A0A2Z4NDJ3_9BACT</name>
<dbReference type="AlphaFoldDB" id="A0A2Z4NDJ3"/>
<protein>
    <submittedName>
        <fullName evidence="2">Uncharacterized protein</fullName>
    </submittedName>
</protein>
<evidence type="ECO:0000313" key="3">
    <source>
        <dbReference type="Proteomes" id="UP000250218"/>
    </source>
</evidence>
<organism evidence="2 3">
    <name type="scientific">[Mycoplasma] anseris</name>
    <dbReference type="NCBI Taxonomy" id="92400"/>
    <lineage>
        <taxon>Bacteria</taxon>
        <taxon>Bacillati</taxon>
        <taxon>Mycoplasmatota</taxon>
        <taxon>Mycoplasmoidales</taxon>
        <taxon>Metamycoplasmataceae</taxon>
        <taxon>Metamycoplasma</taxon>
    </lineage>
</organism>
<dbReference type="EMBL" id="CP030140">
    <property type="protein sequence ID" value="AWX69662.1"/>
    <property type="molecule type" value="Genomic_DNA"/>
</dbReference>
<dbReference type="KEGG" id="mane:DP065_02825"/>
<dbReference type="RefSeq" id="WP_033178990.1">
    <property type="nucleotide sequence ID" value="NZ_CP030140.1"/>
</dbReference>
<proteinExistence type="predicted"/>
<keyword evidence="3" id="KW-1185">Reference proteome</keyword>
<feature type="transmembrane region" description="Helical" evidence="1">
    <location>
        <begin position="24"/>
        <end position="46"/>
    </location>
</feature>
<feature type="transmembrane region" description="Helical" evidence="1">
    <location>
        <begin position="66"/>
        <end position="87"/>
    </location>
</feature>
<gene>
    <name evidence="2" type="ORF">DP065_02825</name>
</gene>